<dbReference type="AlphaFoldDB" id="A0A0E1NR09"/>
<accession>A0A0E1NR09</accession>
<dbReference type="Gene3D" id="3.90.1150.40">
    <property type="entry name" value="Protein of unknown function DUF2002"/>
    <property type="match status" value="1"/>
</dbReference>
<dbReference type="PATRIC" id="fig|360102.15.peg.1027"/>
<evidence type="ECO:0000313" key="2">
    <source>
        <dbReference type="Proteomes" id="UP000001971"/>
    </source>
</evidence>
<reference evidence="1 2" key="1">
    <citation type="journal article" date="2006" name="J. Bacteriol.">
        <title>Complete genome sequence of Yersinia pestis strains Antiqua and Nepal516: evidence of gene reduction in an emerging pathogen.</title>
        <authorList>
            <person name="Chain P.S."/>
            <person name="Hu P."/>
            <person name="Malfatti S.A."/>
            <person name="Radnedge L."/>
            <person name="Larimer F."/>
            <person name="Vergez L.M."/>
            <person name="Worsham P."/>
            <person name="Chu M.C."/>
            <person name="Andersen G.L."/>
        </authorList>
    </citation>
    <scope>NUCLEOTIDE SEQUENCE [LARGE SCALE GENOMIC DNA]</scope>
    <source>
        <strain evidence="1 2">Antiqua</strain>
    </source>
</reference>
<dbReference type="KEGG" id="ypa:YPA_2381"/>
<dbReference type="SUPFAM" id="SSF159894">
    <property type="entry name" value="YgaC/TfoX-N like"/>
    <property type="match status" value="1"/>
</dbReference>
<dbReference type="Pfam" id="PF09400">
    <property type="entry name" value="DUF2002"/>
    <property type="match status" value="1"/>
</dbReference>
<gene>
    <name evidence="1" type="ordered locus">YPA_2381</name>
</gene>
<organism evidence="1 2">
    <name type="scientific">Yersinia pestis bv. Antiqua (strain Antiqua)</name>
    <dbReference type="NCBI Taxonomy" id="360102"/>
    <lineage>
        <taxon>Bacteria</taxon>
        <taxon>Pseudomonadati</taxon>
        <taxon>Pseudomonadota</taxon>
        <taxon>Gammaproteobacteria</taxon>
        <taxon>Enterobacterales</taxon>
        <taxon>Yersiniaceae</taxon>
        <taxon>Yersinia</taxon>
    </lineage>
</organism>
<name>A0A0E1NR09_YERPA</name>
<dbReference type="HOGENOM" id="CLU_201786_0_0_6"/>
<evidence type="ECO:0000313" key="1">
    <source>
        <dbReference type="EMBL" id="ABG14346.1"/>
    </source>
</evidence>
<dbReference type="InterPro" id="IPR018994">
    <property type="entry name" value="DUF2002"/>
</dbReference>
<dbReference type="Proteomes" id="UP000001971">
    <property type="component" value="Chromosome"/>
</dbReference>
<proteinExistence type="predicted"/>
<sequence length="52" mass="6209">MYLRPDEVAKVLENAGFERVYTVNEAYGYQKGRHYVYVNRESYMGRTALMRL</sequence>
<dbReference type="EMBL" id="CP000308">
    <property type="protein sequence ID" value="ABG14346.1"/>
    <property type="molecule type" value="Genomic_DNA"/>
</dbReference>
<protein>
    <submittedName>
        <fullName evidence="1">Uncharacterized protein</fullName>
    </submittedName>
</protein>